<protein>
    <submittedName>
        <fullName evidence="2">Uncharacterized protein</fullName>
    </submittedName>
</protein>
<dbReference type="AlphaFoldDB" id="A0A2N5UYG5"/>
<evidence type="ECO:0000256" key="1">
    <source>
        <dbReference type="SAM" id="Phobius"/>
    </source>
</evidence>
<evidence type="ECO:0000313" key="3">
    <source>
        <dbReference type="Proteomes" id="UP000235392"/>
    </source>
</evidence>
<keyword evidence="1" id="KW-1133">Transmembrane helix</keyword>
<name>A0A2N5UYG5_9BASI</name>
<feature type="transmembrane region" description="Helical" evidence="1">
    <location>
        <begin position="418"/>
        <end position="441"/>
    </location>
</feature>
<organism evidence="2 3">
    <name type="scientific">Puccinia coronata f. sp. avenae</name>
    <dbReference type="NCBI Taxonomy" id="200324"/>
    <lineage>
        <taxon>Eukaryota</taxon>
        <taxon>Fungi</taxon>
        <taxon>Dikarya</taxon>
        <taxon>Basidiomycota</taxon>
        <taxon>Pucciniomycotina</taxon>
        <taxon>Pucciniomycetes</taxon>
        <taxon>Pucciniales</taxon>
        <taxon>Pucciniaceae</taxon>
        <taxon>Puccinia</taxon>
    </lineage>
</organism>
<reference evidence="2 3" key="1">
    <citation type="submission" date="2017-11" db="EMBL/GenBank/DDBJ databases">
        <title>De novo assembly and phasing of dikaryotic genomes from two isolates of Puccinia coronata f. sp. avenae, the causal agent of oat crown rust.</title>
        <authorList>
            <person name="Miller M.E."/>
            <person name="Zhang Y."/>
            <person name="Omidvar V."/>
            <person name="Sperschneider J."/>
            <person name="Schwessinger B."/>
            <person name="Raley C."/>
            <person name="Palmer J.M."/>
            <person name="Garnica D."/>
            <person name="Upadhyaya N."/>
            <person name="Rathjen J."/>
            <person name="Taylor J.M."/>
            <person name="Park R.F."/>
            <person name="Dodds P.N."/>
            <person name="Hirsch C.D."/>
            <person name="Kianian S.F."/>
            <person name="Figueroa M."/>
        </authorList>
    </citation>
    <scope>NUCLEOTIDE SEQUENCE [LARGE SCALE GENOMIC DNA]</scope>
    <source>
        <strain evidence="2">12SD80</strain>
    </source>
</reference>
<proteinExistence type="predicted"/>
<evidence type="ECO:0000313" key="2">
    <source>
        <dbReference type="EMBL" id="PLW42791.1"/>
    </source>
</evidence>
<accession>A0A2N5UYG5</accession>
<dbReference type="EMBL" id="PGCI01000075">
    <property type="protein sequence ID" value="PLW42791.1"/>
    <property type="molecule type" value="Genomic_DNA"/>
</dbReference>
<keyword evidence="1" id="KW-0812">Transmembrane</keyword>
<keyword evidence="1" id="KW-0472">Membrane</keyword>
<gene>
    <name evidence="2" type="ORF">PCASD_06905</name>
</gene>
<comment type="caution">
    <text evidence="2">The sequence shown here is derived from an EMBL/GenBank/DDBJ whole genome shotgun (WGS) entry which is preliminary data.</text>
</comment>
<feature type="transmembrane region" description="Helical" evidence="1">
    <location>
        <begin position="60"/>
        <end position="78"/>
    </location>
</feature>
<sequence length="482" mass="53890">MAAVRVRSPEDLLNIKLVARIVNRACSHSEVPHSTPHTHSSVQLSPSAVQHQLAVSTESTVLSVSILAFIGLVIFNVFTQGRTNRIKPFLSPVFVDETVNRSGDNITCQPSSVALYQNFFTIPPKLENHSSNILSEDTEQSYVYSGLFQWKIDLLESRVGLTQQFRRTRTGFLYSAETLNCTIDVVRVDYEFDNVEFSIGICGRCLFGNADFTLRVCTSWDTSTVTFPGTQEVLGQLRENFFELQRLRNRLSMPASSLPLSVFPPGYNETQEDLYQGTHIGPHQASQLTMRLRSMKFISPPSPQGNRTTIGSSTTIQSPEGKIVVGNTLTSVPTILEAFKTTDSVFAMRVSGIGYLKLSGGRRELAKIPQVLQSMFNQTMNANSYLMELAARDLHGSRIGVNYLCVKTNKVWHPFLKAFTIVAGSSIAVFTAFHSILVMLARRIDTLRNNNDTIEEIQDSHHSSDITIQDREFLRLPIKNEE</sequence>
<dbReference type="Proteomes" id="UP000235392">
    <property type="component" value="Unassembled WGS sequence"/>
</dbReference>